<sequence>MNKLDELDHQLTESKLPPVHQWRPEKVGRIDIHIDAQGVWFHEGGVIARPRLVRLFASILWHEASQYFLVTPVEKLAIEVEDVPFVVQKVACDSDVWTAETNVGDVCRIGIEHPVALRQYQGVWIPYVRVRYDLWARLSRACYQHWVDVAVAKVGDAYKDGETLSLSSQGVVFPVAR</sequence>
<dbReference type="Gene3D" id="3.10.540.10">
    <property type="entry name" value="duf1285 like domain"/>
    <property type="match status" value="1"/>
</dbReference>
<dbReference type="RefSeq" id="WP_189400803.1">
    <property type="nucleotide sequence ID" value="NZ_BMXA01000003.1"/>
</dbReference>
<dbReference type="Pfam" id="PF21028">
    <property type="entry name" value="DUF1285_C"/>
    <property type="match status" value="1"/>
</dbReference>
<dbReference type="Proteomes" id="UP000614811">
    <property type="component" value="Unassembled WGS sequence"/>
</dbReference>
<feature type="domain" description="DUF1285" evidence="2">
    <location>
        <begin position="85"/>
        <end position="174"/>
    </location>
</feature>
<dbReference type="InterPro" id="IPR023361">
    <property type="entry name" value="DUF1285_beta_roll_sf"/>
</dbReference>
<evidence type="ECO:0000259" key="1">
    <source>
        <dbReference type="Pfam" id="PF06938"/>
    </source>
</evidence>
<proteinExistence type="predicted"/>
<dbReference type="Gene3D" id="2.30.270.10">
    <property type="entry name" value="duf1285 protein"/>
    <property type="match status" value="1"/>
</dbReference>
<evidence type="ECO:0008006" key="5">
    <source>
        <dbReference type="Google" id="ProtNLM"/>
    </source>
</evidence>
<feature type="domain" description="DUF1285" evidence="1">
    <location>
        <begin position="17"/>
        <end position="83"/>
    </location>
</feature>
<dbReference type="Pfam" id="PF06938">
    <property type="entry name" value="DUF1285_N"/>
    <property type="match status" value="1"/>
</dbReference>
<dbReference type="EMBL" id="BMXA01000003">
    <property type="protein sequence ID" value="GHA11556.1"/>
    <property type="molecule type" value="Genomic_DNA"/>
</dbReference>
<protein>
    <recommendedName>
        <fullName evidence="5">DUF1285 domain-containing protein</fullName>
    </recommendedName>
</protein>
<evidence type="ECO:0000259" key="2">
    <source>
        <dbReference type="Pfam" id="PF21028"/>
    </source>
</evidence>
<comment type="caution">
    <text evidence="3">The sequence shown here is derived from an EMBL/GenBank/DDBJ whole genome shotgun (WGS) entry which is preliminary data.</text>
</comment>
<dbReference type="AlphaFoldDB" id="A0A918RWP0"/>
<gene>
    <name evidence="3" type="ORF">GCM10008090_21660</name>
</gene>
<name>A0A918RWP0_9GAMM</name>
<accession>A0A918RWP0</accession>
<evidence type="ECO:0000313" key="3">
    <source>
        <dbReference type="EMBL" id="GHA11556.1"/>
    </source>
</evidence>
<dbReference type="InterPro" id="IPR048341">
    <property type="entry name" value="DUF1285_N"/>
</dbReference>
<dbReference type="PIRSF" id="PIRSF029557">
    <property type="entry name" value="UCP029557"/>
    <property type="match status" value="1"/>
</dbReference>
<evidence type="ECO:0000313" key="4">
    <source>
        <dbReference type="Proteomes" id="UP000614811"/>
    </source>
</evidence>
<dbReference type="InterPro" id="IPR048342">
    <property type="entry name" value="DUF1285_C"/>
</dbReference>
<keyword evidence="4" id="KW-1185">Reference proteome</keyword>
<reference evidence="3" key="1">
    <citation type="journal article" date="2014" name="Int. J. Syst. Evol. Microbiol.">
        <title>Complete genome sequence of Corynebacterium casei LMG S-19264T (=DSM 44701T), isolated from a smear-ripened cheese.</title>
        <authorList>
            <consortium name="US DOE Joint Genome Institute (JGI-PGF)"/>
            <person name="Walter F."/>
            <person name="Albersmeier A."/>
            <person name="Kalinowski J."/>
            <person name="Ruckert C."/>
        </authorList>
    </citation>
    <scope>NUCLEOTIDE SEQUENCE</scope>
    <source>
        <strain evidence="3">KCTC 12711</strain>
    </source>
</reference>
<organism evidence="3 4">
    <name type="scientific">Arenicella chitinivorans</name>
    <dbReference type="NCBI Taxonomy" id="1329800"/>
    <lineage>
        <taxon>Bacteria</taxon>
        <taxon>Pseudomonadati</taxon>
        <taxon>Pseudomonadota</taxon>
        <taxon>Gammaproteobacteria</taxon>
        <taxon>Arenicellales</taxon>
        <taxon>Arenicellaceae</taxon>
        <taxon>Arenicella</taxon>
    </lineage>
</organism>
<reference evidence="3" key="2">
    <citation type="submission" date="2020-09" db="EMBL/GenBank/DDBJ databases">
        <authorList>
            <person name="Sun Q."/>
            <person name="Kim S."/>
        </authorList>
    </citation>
    <scope>NUCLEOTIDE SEQUENCE</scope>
    <source>
        <strain evidence="3">KCTC 12711</strain>
    </source>
</reference>
<dbReference type="InterPro" id="IPR010707">
    <property type="entry name" value="DUF1285"/>
</dbReference>